<dbReference type="PROSITE" id="PS50871">
    <property type="entry name" value="C1Q"/>
    <property type="match status" value="1"/>
</dbReference>
<dbReference type="Pfam" id="PF00386">
    <property type="entry name" value="C1q"/>
    <property type="match status" value="1"/>
</dbReference>
<feature type="domain" description="C1q" evidence="7">
    <location>
        <begin position="192"/>
        <end position="330"/>
    </location>
</feature>
<keyword evidence="4" id="KW-0175">Coiled coil</keyword>
<keyword evidence="3 6" id="KW-0732">Signal</keyword>
<evidence type="ECO:0000256" key="1">
    <source>
        <dbReference type="ARBA" id="ARBA00004613"/>
    </source>
</evidence>
<protein>
    <submittedName>
        <fullName evidence="8">Complement C1q-like protein 4</fullName>
    </submittedName>
</protein>
<evidence type="ECO:0000256" key="5">
    <source>
        <dbReference type="SAM" id="MobiDB-lite"/>
    </source>
</evidence>
<dbReference type="OrthoDB" id="6076144at2759"/>
<sequence>MRSVYDMYAVVVLIVCLSSVNGQSHIGASDSEIHDPQWRDLVNQKIGQLERQMTLKDVIINQLESKIQNQNADMMQLKQKMASLEQLVLRKDTAVSNLAKQIADLGKRGSVDKIRALDISPLAGNTSRSLAQVSGNFTTSVNSTSFLDYQNEVLSEPNTNLSGAGNENHSQSPTGPYRVVQTSRQNRVSAVPSTHPIVFHASVSSTVNHGTLTTVVFDREILDQGNGYSPTEGIYIVPQSGTYVITWTILCDLHSAFQTNLIVNGKVRGSSFTDADEINDWHQTSQLVALELSQGDRVFIQVGNVFRGGDAKIKSDNTLSHPTFSGWKIS</sequence>
<evidence type="ECO:0000313" key="9">
    <source>
        <dbReference type="Proteomes" id="UP000242188"/>
    </source>
</evidence>
<evidence type="ECO:0000256" key="4">
    <source>
        <dbReference type="SAM" id="Coils"/>
    </source>
</evidence>
<dbReference type="Proteomes" id="UP000242188">
    <property type="component" value="Unassembled WGS sequence"/>
</dbReference>
<dbReference type="EMBL" id="NEDP02002754">
    <property type="protein sequence ID" value="OWF50182.1"/>
    <property type="molecule type" value="Genomic_DNA"/>
</dbReference>
<dbReference type="AlphaFoldDB" id="A0A210QN84"/>
<dbReference type="InterPro" id="IPR008983">
    <property type="entry name" value="Tumour_necrosis_fac-like_dom"/>
</dbReference>
<dbReference type="Gene3D" id="2.60.120.40">
    <property type="match status" value="1"/>
</dbReference>
<evidence type="ECO:0000313" key="8">
    <source>
        <dbReference type="EMBL" id="OWF50182.1"/>
    </source>
</evidence>
<evidence type="ECO:0000256" key="3">
    <source>
        <dbReference type="ARBA" id="ARBA00022729"/>
    </source>
</evidence>
<feature type="chain" id="PRO_5012803948" evidence="6">
    <location>
        <begin position="23"/>
        <end position="330"/>
    </location>
</feature>
<comment type="subcellular location">
    <subcellularLocation>
        <location evidence="1">Secreted</location>
    </subcellularLocation>
</comment>
<evidence type="ECO:0000256" key="2">
    <source>
        <dbReference type="ARBA" id="ARBA00022525"/>
    </source>
</evidence>
<dbReference type="SMART" id="SM00110">
    <property type="entry name" value="C1Q"/>
    <property type="match status" value="1"/>
</dbReference>
<proteinExistence type="predicted"/>
<feature type="coiled-coil region" evidence="4">
    <location>
        <begin position="60"/>
        <end position="87"/>
    </location>
</feature>
<accession>A0A210QN84</accession>
<dbReference type="GO" id="GO:0005576">
    <property type="term" value="C:extracellular region"/>
    <property type="evidence" value="ECO:0007669"/>
    <property type="project" value="UniProtKB-SubCell"/>
</dbReference>
<dbReference type="InterPro" id="IPR050822">
    <property type="entry name" value="Cerebellin_Synaptic_Org"/>
</dbReference>
<organism evidence="8 9">
    <name type="scientific">Mizuhopecten yessoensis</name>
    <name type="common">Japanese scallop</name>
    <name type="synonym">Patinopecten yessoensis</name>
    <dbReference type="NCBI Taxonomy" id="6573"/>
    <lineage>
        <taxon>Eukaryota</taxon>
        <taxon>Metazoa</taxon>
        <taxon>Spiralia</taxon>
        <taxon>Lophotrochozoa</taxon>
        <taxon>Mollusca</taxon>
        <taxon>Bivalvia</taxon>
        <taxon>Autobranchia</taxon>
        <taxon>Pteriomorphia</taxon>
        <taxon>Pectinida</taxon>
        <taxon>Pectinoidea</taxon>
        <taxon>Pectinidae</taxon>
        <taxon>Mizuhopecten</taxon>
    </lineage>
</organism>
<feature type="region of interest" description="Disordered" evidence="5">
    <location>
        <begin position="157"/>
        <end position="177"/>
    </location>
</feature>
<dbReference type="InterPro" id="IPR001073">
    <property type="entry name" value="C1q_dom"/>
</dbReference>
<reference evidence="8 9" key="1">
    <citation type="journal article" date="2017" name="Nat. Ecol. Evol.">
        <title>Scallop genome provides insights into evolution of bilaterian karyotype and development.</title>
        <authorList>
            <person name="Wang S."/>
            <person name="Zhang J."/>
            <person name="Jiao W."/>
            <person name="Li J."/>
            <person name="Xun X."/>
            <person name="Sun Y."/>
            <person name="Guo X."/>
            <person name="Huan P."/>
            <person name="Dong B."/>
            <person name="Zhang L."/>
            <person name="Hu X."/>
            <person name="Sun X."/>
            <person name="Wang J."/>
            <person name="Zhao C."/>
            <person name="Wang Y."/>
            <person name="Wang D."/>
            <person name="Huang X."/>
            <person name="Wang R."/>
            <person name="Lv J."/>
            <person name="Li Y."/>
            <person name="Zhang Z."/>
            <person name="Liu B."/>
            <person name="Lu W."/>
            <person name="Hui Y."/>
            <person name="Liang J."/>
            <person name="Zhou Z."/>
            <person name="Hou R."/>
            <person name="Li X."/>
            <person name="Liu Y."/>
            <person name="Li H."/>
            <person name="Ning X."/>
            <person name="Lin Y."/>
            <person name="Zhao L."/>
            <person name="Xing Q."/>
            <person name="Dou J."/>
            <person name="Li Y."/>
            <person name="Mao J."/>
            <person name="Guo H."/>
            <person name="Dou H."/>
            <person name="Li T."/>
            <person name="Mu C."/>
            <person name="Jiang W."/>
            <person name="Fu Q."/>
            <person name="Fu X."/>
            <person name="Miao Y."/>
            <person name="Liu J."/>
            <person name="Yu Q."/>
            <person name="Li R."/>
            <person name="Liao H."/>
            <person name="Li X."/>
            <person name="Kong Y."/>
            <person name="Jiang Z."/>
            <person name="Chourrout D."/>
            <person name="Li R."/>
            <person name="Bao Z."/>
        </authorList>
    </citation>
    <scope>NUCLEOTIDE SEQUENCE [LARGE SCALE GENOMIC DNA]</scope>
    <source>
        <strain evidence="8 9">PY_sf001</strain>
    </source>
</reference>
<dbReference type="SUPFAM" id="SSF49842">
    <property type="entry name" value="TNF-like"/>
    <property type="match status" value="1"/>
</dbReference>
<name>A0A210QN84_MIZYE</name>
<comment type="caution">
    <text evidence="8">The sequence shown here is derived from an EMBL/GenBank/DDBJ whole genome shotgun (WGS) entry which is preliminary data.</text>
</comment>
<feature type="signal peptide" evidence="6">
    <location>
        <begin position="1"/>
        <end position="22"/>
    </location>
</feature>
<dbReference type="PANTHER" id="PTHR22923:SF116">
    <property type="entry name" value="C1Q DOMAIN-CONTAINING PROTEIN"/>
    <property type="match status" value="1"/>
</dbReference>
<keyword evidence="9" id="KW-1185">Reference proteome</keyword>
<gene>
    <name evidence="8" type="ORF">KP79_PYT24515</name>
</gene>
<evidence type="ECO:0000256" key="6">
    <source>
        <dbReference type="SAM" id="SignalP"/>
    </source>
</evidence>
<dbReference type="PANTHER" id="PTHR22923">
    <property type="entry name" value="CEREBELLIN-RELATED"/>
    <property type="match status" value="1"/>
</dbReference>
<evidence type="ECO:0000259" key="7">
    <source>
        <dbReference type="PROSITE" id="PS50871"/>
    </source>
</evidence>
<keyword evidence="2" id="KW-0964">Secreted</keyword>